<organism evidence="2 3">
    <name type="scientific">Halococcus hamelinensis 100A6</name>
    <dbReference type="NCBI Taxonomy" id="1132509"/>
    <lineage>
        <taxon>Archaea</taxon>
        <taxon>Methanobacteriati</taxon>
        <taxon>Methanobacteriota</taxon>
        <taxon>Stenosarchaea group</taxon>
        <taxon>Halobacteria</taxon>
        <taxon>Halobacteriales</taxon>
        <taxon>Halococcaceae</taxon>
        <taxon>Halococcus</taxon>
    </lineage>
</organism>
<evidence type="ECO:0000256" key="1">
    <source>
        <dbReference type="SAM" id="MobiDB-lite"/>
    </source>
</evidence>
<dbReference type="RefSeq" id="WP_007692514.1">
    <property type="nucleotide sequence ID" value="NZ_AJRK01000008.1"/>
</dbReference>
<protein>
    <submittedName>
        <fullName evidence="2">Uncharacterized protein</fullName>
    </submittedName>
</protein>
<proteinExistence type="predicted"/>
<evidence type="ECO:0000313" key="3">
    <source>
        <dbReference type="Proteomes" id="UP000011566"/>
    </source>
</evidence>
<gene>
    <name evidence="2" type="ORF">C447_07553</name>
</gene>
<evidence type="ECO:0000313" key="2">
    <source>
        <dbReference type="EMBL" id="EMA38994.1"/>
    </source>
</evidence>
<reference evidence="2 3" key="1">
    <citation type="journal article" date="2014" name="PLoS Genet.">
        <title>Phylogenetically driven sequencing of extremely halophilic archaea reveals strategies for static and dynamic osmo-response.</title>
        <authorList>
            <person name="Becker E.A."/>
            <person name="Seitzer P.M."/>
            <person name="Tritt A."/>
            <person name="Larsen D."/>
            <person name="Krusor M."/>
            <person name="Yao A.I."/>
            <person name="Wu D."/>
            <person name="Madern D."/>
            <person name="Eisen J.A."/>
            <person name="Darling A.E."/>
            <person name="Facciotti M.T."/>
        </authorList>
    </citation>
    <scope>NUCLEOTIDE SEQUENCE [LARGE SCALE GENOMIC DNA]</scope>
    <source>
        <strain evidence="2 3">100A6</strain>
    </source>
</reference>
<feature type="region of interest" description="Disordered" evidence="1">
    <location>
        <begin position="1"/>
        <end position="34"/>
    </location>
</feature>
<comment type="caution">
    <text evidence="2">The sequence shown here is derived from an EMBL/GenBank/DDBJ whole genome shotgun (WGS) entry which is preliminary data.</text>
</comment>
<dbReference type="EMBL" id="AOMB01000022">
    <property type="protein sequence ID" value="EMA38994.1"/>
    <property type="molecule type" value="Genomic_DNA"/>
</dbReference>
<dbReference type="Proteomes" id="UP000011566">
    <property type="component" value="Unassembled WGS sequence"/>
</dbReference>
<accession>M0M337</accession>
<dbReference type="OrthoDB" id="211328at2157"/>
<dbReference type="PATRIC" id="fig|1132509.6.peg.1711"/>
<name>M0M337_9EURY</name>
<dbReference type="AlphaFoldDB" id="M0M337"/>
<keyword evidence="3" id="KW-1185">Reference proteome</keyword>
<sequence length="79" mass="8174">MTYQLTVSGSIERRGESYGAPIDDSGVTQDPDIDVISGSTVDGRLGGGGDAYHITGEITSFEADGNVSVYVDGEETDLG</sequence>